<name>A0A1T4LP89_9HYPH</name>
<sequence>MLKGRSALITGSTQGLGYAMASRLAAEGCNVMLNGFGDAAEIEARRRDVETRHGVRALHHGADIGEAAQVAALVEAAIAAFGAVDILINNAVVRHFAPLEQFRSEDWERALAVNLSAAFHTSRLVLPGMRARDFGRIINISSIFGLRGAVNRVDYVTTKTALIGFTRAVALETAGQNITCNAICPGSSSTPAIEQRLAEFMAREKLSHDEAVKAFMASRQPSGRFVEPDRVAGLAVFLCGPDGRDVTGAALSVDGGWAAS</sequence>
<keyword evidence="4" id="KW-1185">Reference proteome</keyword>
<reference evidence="4" key="1">
    <citation type="submission" date="2017-02" db="EMBL/GenBank/DDBJ databases">
        <authorList>
            <person name="Varghese N."/>
            <person name="Submissions S."/>
        </authorList>
    </citation>
    <scope>NUCLEOTIDE SEQUENCE [LARGE SCALE GENOMIC DNA]</scope>
    <source>
        <strain evidence="4">ATCC 27094</strain>
    </source>
</reference>
<dbReference type="InterPro" id="IPR036291">
    <property type="entry name" value="NAD(P)-bd_dom_sf"/>
</dbReference>
<proteinExistence type="inferred from homology"/>
<dbReference type="Proteomes" id="UP000190092">
    <property type="component" value="Unassembled WGS sequence"/>
</dbReference>
<feature type="domain" description="Ketoreductase" evidence="2">
    <location>
        <begin position="5"/>
        <end position="186"/>
    </location>
</feature>
<dbReference type="GO" id="GO:0032787">
    <property type="term" value="P:monocarboxylic acid metabolic process"/>
    <property type="evidence" value="ECO:0007669"/>
    <property type="project" value="UniProtKB-ARBA"/>
</dbReference>
<evidence type="ECO:0000313" key="3">
    <source>
        <dbReference type="EMBL" id="SJZ56338.1"/>
    </source>
</evidence>
<dbReference type="Pfam" id="PF13561">
    <property type="entry name" value="adh_short_C2"/>
    <property type="match status" value="1"/>
</dbReference>
<dbReference type="PANTHER" id="PTHR42879:SF2">
    <property type="entry name" value="3-OXOACYL-[ACYL-CARRIER-PROTEIN] REDUCTASE FABG"/>
    <property type="match status" value="1"/>
</dbReference>
<dbReference type="NCBIfam" id="NF009093">
    <property type="entry name" value="PRK12429.1"/>
    <property type="match status" value="1"/>
</dbReference>
<comment type="similarity">
    <text evidence="1">Belongs to the short-chain dehydrogenases/reductases (SDR) family.</text>
</comment>
<accession>A0A1T4LP89</accession>
<evidence type="ECO:0000259" key="2">
    <source>
        <dbReference type="SMART" id="SM00822"/>
    </source>
</evidence>
<protein>
    <submittedName>
        <fullName evidence="3">3-hydroxybutyrate dehydrogenase</fullName>
    </submittedName>
</protein>
<dbReference type="SMART" id="SM00822">
    <property type="entry name" value="PKS_KR"/>
    <property type="match status" value="1"/>
</dbReference>
<gene>
    <name evidence="3" type="ORF">SAMN02745126_01640</name>
</gene>
<dbReference type="AlphaFoldDB" id="A0A1T4LP89"/>
<dbReference type="Gene3D" id="3.40.50.720">
    <property type="entry name" value="NAD(P)-binding Rossmann-like Domain"/>
    <property type="match status" value="1"/>
</dbReference>
<dbReference type="RefSeq" id="WP_085933250.1">
    <property type="nucleotide sequence ID" value="NZ_FUWJ01000001.1"/>
</dbReference>
<dbReference type="EMBL" id="FUWJ01000001">
    <property type="protein sequence ID" value="SJZ56338.1"/>
    <property type="molecule type" value="Genomic_DNA"/>
</dbReference>
<dbReference type="InterPro" id="IPR002347">
    <property type="entry name" value="SDR_fam"/>
</dbReference>
<evidence type="ECO:0000313" key="4">
    <source>
        <dbReference type="Proteomes" id="UP000190092"/>
    </source>
</evidence>
<evidence type="ECO:0000256" key="1">
    <source>
        <dbReference type="ARBA" id="ARBA00006484"/>
    </source>
</evidence>
<dbReference type="PRINTS" id="PR00081">
    <property type="entry name" value="GDHRDH"/>
</dbReference>
<dbReference type="FunFam" id="3.40.50.720:FF:000084">
    <property type="entry name" value="Short-chain dehydrogenase reductase"/>
    <property type="match status" value="1"/>
</dbReference>
<dbReference type="PROSITE" id="PS00061">
    <property type="entry name" value="ADH_SHORT"/>
    <property type="match status" value="1"/>
</dbReference>
<organism evidence="3 4">
    <name type="scientific">Enhydrobacter aerosaccus</name>
    <dbReference type="NCBI Taxonomy" id="225324"/>
    <lineage>
        <taxon>Bacteria</taxon>
        <taxon>Pseudomonadati</taxon>
        <taxon>Pseudomonadota</taxon>
        <taxon>Alphaproteobacteria</taxon>
        <taxon>Hyphomicrobiales</taxon>
        <taxon>Enhydrobacter</taxon>
    </lineage>
</organism>
<dbReference type="PANTHER" id="PTHR42879">
    <property type="entry name" value="3-OXOACYL-(ACYL-CARRIER-PROTEIN) REDUCTASE"/>
    <property type="match status" value="1"/>
</dbReference>
<dbReference type="OrthoDB" id="7568484at2"/>
<dbReference type="InterPro" id="IPR020904">
    <property type="entry name" value="Sc_DH/Rdtase_CS"/>
</dbReference>
<dbReference type="PRINTS" id="PR00080">
    <property type="entry name" value="SDRFAMILY"/>
</dbReference>
<dbReference type="InterPro" id="IPR057326">
    <property type="entry name" value="KR_dom"/>
</dbReference>
<dbReference type="InterPro" id="IPR050259">
    <property type="entry name" value="SDR"/>
</dbReference>
<dbReference type="STRING" id="225324.SAMN02745126_01640"/>
<dbReference type="SUPFAM" id="SSF51735">
    <property type="entry name" value="NAD(P)-binding Rossmann-fold domains"/>
    <property type="match status" value="1"/>
</dbReference>